<dbReference type="AlphaFoldDB" id="A0A6H0B8M0"/>
<protein>
    <recommendedName>
        <fullName evidence="1">GIY-YIG domain-containing protein</fullName>
    </recommendedName>
</protein>
<organism evidence="2">
    <name type="scientific">Metarhizium rileyi (strain RCEF 4871)</name>
    <name type="common">Nomuraea rileyi</name>
    <dbReference type="NCBI Taxonomy" id="1649241"/>
    <lineage>
        <taxon>Eukaryota</taxon>
        <taxon>Fungi</taxon>
        <taxon>Dikarya</taxon>
        <taxon>Ascomycota</taxon>
        <taxon>Pezizomycotina</taxon>
        <taxon>Sordariomycetes</taxon>
        <taxon>Hypocreomycetidae</taxon>
        <taxon>Hypocreales</taxon>
        <taxon>Clavicipitaceae</taxon>
        <taxon>Metarhizium</taxon>
    </lineage>
</organism>
<evidence type="ECO:0000259" key="1">
    <source>
        <dbReference type="PROSITE" id="PS50164"/>
    </source>
</evidence>
<dbReference type="InterPro" id="IPR010896">
    <property type="entry name" value="NUMOD1"/>
</dbReference>
<dbReference type="Pfam" id="PF07453">
    <property type="entry name" value="NUMOD1"/>
    <property type="match status" value="1"/>
</dbReference>
<dbReference type="SMART" id="SM00465">
    <property type="entry name" value="GIYc"/>
    <property type="match status" value="1"/>
</dbReference>
<name>A0A6H0B8M0_METRR</name>
<dbReference type="SMART" id="SM00497">
    <property type="entry name" value="IENR1"/>
    <property type="match status" value="2"/>
</dbReference>
<dbReference type="EMBL" id="MT107156">
    <property type="protein sequence ID" value="QIS49099.1"/>
    <property type="molecule type" value="Genomic_DNA"/>
</dbReference>
<dbReference type="CDD" id="cd10445">
    <property type="entry name" value="GIY-YIG_bI1_like"/>
    <property type="match status" value="1"/>
</dbReference>
<sequence>MLAQKATNFLLYEASNNQDNIVTVTNSSNGNAPQNDEDKVPEYTKVYIKNPFNNRDLILKVTKNQKGIYIWESHDHAYVGHSINLYNRISSYFMPSILNTKARRVLRYFNKHGFQDTNLTICILKKDSSLQEVVKLEQHYIDTLNPSLNVDLVASSSGYLEPMSQEIRAILRKQRGTCIYIYNVKDFTLLYIFESKQHMYDSINIHHKTLNNCLNAGTIYLDTFFLSLDPVEESEHINLLTLQGIKELVSKKRSIYVVKHPSSRNILAEYKDDYTKNLLFTSLSSLANHLKGDRTTIRQYLKGERSGYYRGKWKFTYKD</sequence>
<keyword evidence="2" id="KW-0496">Mitochondrion</keyword>
<dbReference type="InterPro" id="IPR035901">
    <property type="entry name" value="GIY-YIG_endonuc_sf"/>
</dbReference>
<accession>A0A6H0B8M0</accession>
<dbReference type="InterPro" id="IPR003647">
    <property type="entry name" value="Intron_nuc_1_rpt"/>
</dbReference>
<dbReference type="SUPFAM" id="SSF82771">
    <property type="entry name" value="GIY-YIG endonuclease"/>
    <property type="match status" value="1"/>
</dbReference>
<feature type="domain" description="GIY-YIG" evidence="1">
    <location>
        <begin position="64"/>
        <end position="150"/>
    </location>
</feature>
<gene>
    <name evidence="2" type="primary">orf319</name>
</gene>
<proteinExistence type="predicted"/>
<dbReference type="GeneID" id="54603139"/>
<dbReference type="Gene3D" id="3.40.1440.10">
    <property type="entry name" value="GIY-YIG endonuclease"/>
    <property type="match status" value="1"/>
</dbReference>
<geneLocation type="mitochondrion" evidence="2"/>
<dbReference type="InterPro" id="IPR000305">
    <property type="entry name" value="GIY-YIG_endonuc"/>
</dbReference>
<dbReference type="RefSeq" id="YP_009763321.1">
    <property type="nucleotide sequence ID" value="NC_047289.1"/>
</dbReference>
<dbReference type="PROSITE" id="PS50164">
    <property type="entry name" value="GIY_YIG"/>
    <property type="match status" value="1"/>
</dbReference>
<reference evidence="2" key="1">
    <citation type="journal article" date="2020" name="Mitochondrial DNA Part B Resour">
        <title>Complete mitogenome of the entomopathogenic fungus Metarhizium rileyi.</title>
        <authorList>
            <person name="Zhang S."/>
            <person name="Ren L.-Y."/>
            <person name="Zhang Y.-J."/>
        </authorList>
    </citation>
    <scope>NUCLEOTIDE SEQUENCE</scope>
    <source>
        <strain evidence="2">RCEF 4871</strain>
    </source>
</reference>
<evidence type="ECO:0000313" key="2">
    <source>
        <dbReference type="EMBL" id="QIS49099.1"/>
    </source>
</evidence>
<dbReference type="Pfam" id="PF01541">
    <property type="entry name" value="GIY-YIG"/>
    <property type="match status" value="1"/>
</dbReference>